<evidence type="ECO:0000256" key="2">
    <source>
        <dbReference type="SAM" id="Phobius"/>
    </source>
</evidence>
<evidence type="ECO:0000256" key="1">
    <source>
        <dbReference type="SAM" id="Coils"/>
    </source>
</evidence>
<feature type="transmembrane region" description="Helical" evidence="2">
    <location>
        <begin position="216"/>
        <end position="244"/>
    </location>
</feature>
<keyword evidence="1" id="KW-0175">Coiled coil</keyword>
<dbReference type="OrthoDB" id="3198211at2759"/>
<gene>
    <name evidence="3" type="ORF">FIBRA_04111</name>
</gene>
<dbReference type="SUPFAM" id="SSF58100">
    <property type="entry name" value="Bacterial hemolysins"/>
    <property type="match status" value="1"/>
</dbReference>
<proteinExistence type="predicted"/>
<keyword evidence="2" id="KW-0472">Membrane</keyword>
<accession>J4GNX5</accession>
<dbReference type="HOGENOM" id="CLU_051707_1_0_1"/>
<feature type="coiled-coil region" evidence="1">
    <location>
        <begin position="188"/>
        <end position="215"/>
    </location>
</feature>
<dbReference type="Proteomes" id="UP000006352">
    <property type="component" value="Unassembled WGS sequence"/>
</dbReference>
<keyword evidence="2" id="KW-0812">Transmembrane</keyword>
<dbReference type="InParanoid" id="J4GNX5"/>
<evidence type="ECO:0000313" key="3">
    <source>
        <dbReference type="EMBL" id="CCM02035.1"/>
    </source>
</evidence>
<evidence type="ECO:0000313" key="4">
    <source>
        <dbReference type="Proteomes" id="UP000006352"/>
    </source>
</evidence>
<reference evidence="3 4" key="1">
    <citation type="journal article" date="2012" name="Appl. Environ. Microbiol.">
        <title>Short-read sequencing for genomic analysis of the brown rot fungus Fibroporia radiculosa.</title>
        <authorList>
            <person name="Tang J.D."/>
            <person name="Perkins A.D."/>
            <person name="Sonstegard T.S."/>
            <person name="Schroeder S.G."/>
            <person name="Burgess S.C."/>
            <person name="Diehl S.V."/>
        </authorList>
    </citation>
    <scope>NUCLEOTIDE SEQUENCE [LARGE SCALE GENOMIC DNA]</scope>
    <source>
        <strain evidence="3 4">TFFH 294</strain>
    </source>
</reference>
<keyword evidence="4" id="KW-1185">Reference proteome</keyword>
<dbReference type="EMBL" id="HE797060">
    <property type="protein sequence ID" value="CCM02035.1"/>
    <property type="molecule type" value="Genomic_DNA"/>
</dbReference>
<sequence length="359" mass="40306">MATVATLSVVDAQKVIDTWAATGGPTEQEKIKCANAALNELDDDDQVKKFQDNVKQVGVWANQLDTAFDHVTRGFENMVEKHGEDFPDISAYLHEWKGYKGNWVQYLSESRDVASKNITLLKRFDQVFLDMVENIQTNQDRLDATKELQQFIDEKHDDSVQLSQNFLNLKRDIEAFVGKFDQWIVDKGVELEAQAKKLKDKITKLQGEIEALDKKIVVATIALVGSPLLGILGMAVAGTVLAVYKRQRDDKARELGGKLNALADINRKQEALAHLKTEFDGFKPDIALICEKLVLFAEIWSSVRSQAIQFQEHIKGGMAALSNPRFKMEVRLARAVTKPLMEGLAKYASELENRGKANE</sequence>
<organism evidence="3 4">
    <name type="scientific">Fibroporia radiculosa</name>
    <dbReference type="NCBI Taxonomy" id="599839"/>
    <lineage>
        <taxon>Eukaryota</taxon>
        <taxon>Fungi</taxon>
        <taxon>Dikarya</taxon>
        <taxon>Basidiomycota</taxon>
        <taxon>Agaricomycotina</taxon>
        <taxon>Agaricomycetes</taxon>
        <taxon>Polyporales</taxon>
        <taxon>Fibroporiaceae</taxon>
        <taxon>Fibroporia</taxon>
    </lineage>
</organism>
<protein>
    <submittedName>
        <fullName evidence="3">Uncharacterized protein</fullName>
    </submittedName>
</protein>
<dbReference type="RefSeq" id="XP_012181318.1">
    <property type="nucleotide sequence ID" value="XM_012325928.1"/>
</dbReference>
<dbReference type="Gene3D" id="1.20.1170.10">
    <property type="match status" value="1"/>
</dbReference>
<keyword evidence="2" id="KW-1133">Transmembrane helix</keyword>
<name>J4GNX5_9APHY</name>
<dbReference type="GeneID" id="24096946"/>
<dbReference type="AlphaFoldDB" id="J4GNX5"/>